<dbReference type="GO" id="GO:0005886">
    <property type="term" value="C:plasma membrane"/>
    <property type="evidence" value="ECO:0007669"/>
    <property type="project" value="UniProtKB-SubCell"/>
</dbReference>
<dbReference type="InterPro" id="IPR000425">
    <property type="entry name" value="MIP"/>
</dbReference>
<dbReference type="Gene3D" id="1.20.1080.10">
    <property type="entry name" value="Glycerol uptake facilitator protein"/>
    <property type="match status" value="1"/>
</dbReference>
<dbReference type="InterPro" id="IPR023271">
    <property type="entry name" value="Aquaporin-like"/>
</dbReference>
<evidence type="ECO:0000256" key="4">
    <source>
        <dbReference type="ARBA" id="ARBA00022475"/>
    </source>
</evidence>
<dbReference type="SUPFAM" id="SSF81338">
    <property type="entry name" value="Aquaporin-like"/>
    <property type="match status" value="1"/>
</dbReference>
<evidence type="ECO:0000256" key="6">
    <source>
        <dbReference type="ARBA" id="ARBA00022989"/>
    </source>
</evidence>
<dbReference type="Pfam" id="PF00230">
    <property type="entry name" value="MIP"/>
    <property type="match status" value="1"/>
</dbReference>
<keyword evidence="4" id="KW-1003">Cell membrane</keyword>
<dbReference type="PANTHER" id="PTHR19139:SF199">
    <property type="entry name" value="MIP17260P"/>
    <property type="match status" value="1"/>
</dbReference>
<dbReference type="OrthoDB" id="3222at2759"/>
<dbReference type="PRINTS" id="PR00783">
    <property type="entry name" value="MINTRINSICP"/>
</dbReference>
<feature type="transmembrane region" description="Helical" evidence="9">
    <location>
        <begin position="216"/>
        <end position="235"/>
    </location>
</feature>
<feature type="transmembrane region" description="Helical" evidence="9">
    <location>
        <begin position="142"/>
        <end position="162"/>
    </location>
</feature>
<evidence type="ECO:0000256" key="7">
    <source>
        <dbReference type="ARBA" id="ARBA00023136"/>
    </source>
</evidence>
<dbReference type="AlphaFoldDB" id="A0A1I9WA78"/>
<keyword evidence="3 8" id="KW-0813">Transport</keyword>
<keyword evidence="7 9" id="KW-0472">Membrane</keyword>
<feature type="transmembrane region" description="Helical" evidence="9">
    <location>
        <begin position="174"/>
        <end position="196"/>
    </location>
</feature>
<dbReference type="PROSITE" id="PS00221">
    <property type="entry name" value="MIP"/>
    <property type="match status" value="1"/>
</dbReference>
<evidence type="ECO:0000313" key="10">
    <source>
        <dbReference type="EMBL" id="APA28758.1"/>
    </source>
</evidence>
<dbReference type="InterPro" id="IPR034294">
    <property type="entry name" value="Aquaporin_transptr"/>
</dbReference>
<dbReference type="Proteomes" id="UP001152759">
    <property type="component" value="Chromosome 7"/>
</dbReference>
<evidence type="ECO:0000313" key="11">
    <source>
        <dbReference type="EMBL" id="CAH0393354.1"/>
    </source>
</evidence>
<dbReference type="CDD" id="cd00333">
    <property type="entry name" value="MIP"/>
    <property type="match status" value="1"/>
</dbReference>
<dbReference type="NCBIfam" id="TIGR00861">
    <property type="entry name" value="MIP"/>
    <property type="match status" value="1"/>
</dbReference>
<evidence type="ECO:0000256" key="9">
    <source>
        <dbReference type="SAM" id="Phobius"/>
    </source>
</evidence>
<keyword evidence="5 8" id="KW-0812">Transmembrane</keyword>
<reference evidence="11" key="2">
    <citation type="submission" date="2021-12" db="EMBL/GenBank/DDBJ databases">
        <authorList>
            <person name="King R."/>
        </authorList>
    </citation>
    <scope>NUCLEOTIDE SEQUENCE</scope>
</reference>
<dbReference type="FunFam" id="1.20.1080.10:FF:000023">
    <property type="entry name" value="Prip, isoform A"/>
    <property type="match status" value="1"/>
</dbReference>
<protein>
    <submittedName>
        <fullName evidence="10">Aquaporin 3</fullName>
    </submittedName>
</protein>
<evidence type="ECO:0000256" key="1">
    <source>
        <dbReference type="ARBA" id="ARBA00004651"/>
    </source>
</evidence>
<gene>
    <name evidence="11" type="ORF">BEMITA_LOCUS11769</name>
</gene>
<name>A0A1I9WA78_BEMTA</name>
<dbReference type="InterPro" id="IPR022357">
    <property type="entry name" value="MIP_CS"/>
</dbReference>
<evidence type="ECO:0000256" key="5">
    <source>
        <dbReference type="ARBA" id="ARBA00022692"/>
    </source>
</evidence>
<dbReference type="KEGG" id="btab:109041566"/>
<keyword evidence="6 9" id="KW-1133">Transmembrane helix</keyword>
<dbReference type="EMBL" id="KT963828">
    <property type="protein sequence ID" value="APA28758.1"/>
    <property type="molecule type" value="mRNA"/>
</dbReference>
<dbReference type="EMBL" id="OU963868">
    <property type="protein sequence ID" value="CAH0393354.1"/>
    <property type="molecule type" value="Genomic_DNA"/>
</dbReference>
<feature type="transmembrane region" description="Helical" evidence="9">
    <location>
        <begin position="21"/>
        <end position="44"/>
    </location>
</feature>
<evidence type="ECO:0000256" key="2">
    <source>
        <dbReference type="ARBA" id="ARBA00006175"/>
    </source>
</evidence>
<organism evidence="10">
    <name type="scientific">Bemisia tabaci</name>
    <name type="common">Sweetpotato whitefly</name>
    <name type="synonym">Aleurodes tabaci</name>
    <dbReference type="NCBI Taxonomy" id="7038"/>
    <lineage>
        <taxon>Eukaryota</taxon>
        <taxon>Metazoa</taxon>
        <taxon>Ecdysozoa</taxon>
        <taxon>Arthropoda</taxon>
        <taxon>Hexapoda</taxon>
        <taxon>Insecta</taxon>
        <taxon>Pterygota</taxon>
        <taxon>Neoptera</taxon>
        <taxon>Paraneoptera</taxon>
        <taxon>Hemiptera</taxon>
        <taxon>Sternorrhyncha</taxon>
        <taxon>Aleyrodoidea</taxon>
        <taxon>Aleyrodidae</taxon>
        <taxon>Aleyrodinae</taxon>
        <taxon>Bemisia</taxon>
    </lineage>
</organism>
<evidence type="ECO:0000256" key="3">
    <source>
        <dbReference type="ARBA" id="ARBA00022448"/>
    </source>
</evidence>
<accession>A0A1I9WA78</accession>
<proteinExistence type="evidence at transcript level"/>
<sequence length="263" mass="27393">MAASLKNRLGVQEVTDVKSGLGKALVAEALGTLFINFFGCLSAVNLVEPQAAPNLVLIALTFGFIVFVAVQSVGHVSGAHINPAITVGLLVTGKVTIIRAFLYIVVQVLGAIAGSAILRALTPSSYDGGFGVNKLANNLTPIQGLGIEFILGFILVLVVFGVCDANRQHTQTIAALTIGLTVAAGHLATIDFTGTGMNPARSFGAAVIESFWENHWVFWVGPILGGIAASLLYTYTLAAPAAGEYSPVNVEEKELKSVETANN</sequence>
<dbReference type="PANTHER" id="PTHR19139">
    <property type="entry name" value="AQUAPORIN TRANSPORTER"/>
    <property type="match status" value="1"/>
</dbReference>
<dbReference type="GO" id="GO:0015267">
    <property type="term" value="F:channel activity"/>
    <property type="evidence" value="ECO:0007669"/>
    <property type="project" value="InterPro"/>
</dbReference>
<evidence type="ECO:0000256" key="8">
    <source>
        <dbReference type="RuleBase" id="RU000477"/>
    </source>
</evidence>
<reference evidence="10" key="1">
    <citation type="submission" date="2015-10" db="EMBL/GenBank/DDBJ databases">
        <title>Identification and functional characterization of multiple aquaporins from the whitefly, Bemisia tabaci.</title>
        <authorList>
            <person name="Fabrick J.A."/>
            <person name="Van Ekert E."/>
        </authorList>
    </citation>
    <scope>NUCLEOTIDE SEQUENCE</scope>
    <source>
        <strain evidence="10">ALARC lab colony</strain>
        <tissue evidence="10">Whole body</tissue>
    </source>
</reference>
<feature type="transmembrane region" description="Helical" evidence="9">
    <location>
        <begin position="100"/>
        <end position="122"/>
    </location>
</feature>
<comment type="subcellular location">
    <subcellularLocation>
        <location evidence="1">Cell membrane</location>
        <topology evidence="1">Multi-pass membrane protein</topology>
    </subcellularLocation>
</comment>
<comment type="similarity">
    <text evidence="2 8">Belongs to the MIP/aquaporin (TC 1.A.8) family.</text>
</comment>
<feature type="transmembrane region" description="Helical" evidence="9">
    <location>
        <begin position="56"/>
        <end position="79"/>
    </location>
</feature>
<keyword evidence="12" id="KW-1185">Reference proteome</keyword>
<evidence type="ECO:0000313" key="12">
    <source>
        <dbReference type="Proteomes" id="UP001152759"/>
    </source>
</evidence>